<keyword evidence="1" id="KW-0472">Membrane</keyword>
<keyword evidence="3" id="KW-1185">Reference proteome</keyword>
<dbReference type="AlphaFoldDB" id="A0A830I4V4"/>
<feature type="transmembrane region" description="Helical" evidence="1">
    <location>
        <begin position="190"/>
        <end position="210"/>
    </location>
</feature>
<evidence type="ECO:0000313" key="3">
    <source>
        <dbReference type="Proteomes" id="UP000660262"/>
    </source>
</evidence>
<feature type="transmembrane region" description="Helical" evidence="1">
    <location>
        <begin position="61"/>
        <end position="82"/>
    </location>
</feature>
<keyword evidence="1" id="KW-0812">Transmembrane</keyword>
<dbReference type="EMBL" id="BNJQ01000038">
    <property type="protein sequence ID" value="GHP12127.1"/>
    <property type="molecule type" value="Genomic_DNA"/>
</dbReference>
<gene>
    <name evidence="2" type="ORF">PPROV_001085400</name>
</gene>
<reference evidence="2" key="1">
    <citation type="submission" date="2020-10" db="EMBL/GenBank/DDBJ databases">
        <title>Unveiling of a novel bifunctional photoreceptor, Dualchrome1, isolated from a cosmopolitan green alga.</title>
        <authorList>
            <person name="Suzuki S."/>
            <person name="Kawachi M."/>
        </authorList>
    </citation>
    <scope>NUCLEOTIDE SEQUENCE</scope>
    <source>
        <strain evidence="2">NIES 2893</strain>
    </source>
</reference>
<dbReference type="Proteomes" id="UP000660262">
    <property type="component" value="Unassembled WGS sequence"/>
</dbReference>
<sequence>MMEEVKVVPVSFELPPSPSLGVGDSTLLQSSTSESSLFSTLDTQHFKEAYRANHRSPLYSVGHAFVVFLNVTCCALLIVACWIKSRHFLKANFPEAAYWQDIGVIIIFLYAVVITTTAVYELAENPPTLKILASKEAIRKRADNYGLTYSACFVCWTVTILSTSYVSVAYFRSNTELEGYKPGLRGVDAAILAGYTFVICFVLAVVFFFLRKLRFELMRMYGPELRTWVTGKFLPWIAIAFLAQAYLSAEAEELLNEIIEREGLAS</sequence>
<accession>A0A830I4V4</accession>
<feature type="transmembrane region" description="Helical" evidence="1">
    <location>
        <begin position="144"/>
        <end position="170"/>
    </location>
</feature>
<feature type="transmembrane region" description="Helical" evidence="1">
    <location>
        <begin position="102"/>
        <end position="123"/>
    </location>
</feature>
<protein>
    <submittedName>
        <fullName evidence="2">Uncharacterized protein</fullName>
    </submittedName>
</protein>
<proteinExistence type="predicted"/>
<keyword evidence="1" id="KW-1133">Transmembrane helix</keyword>
<name>A0A830I4V4_9CHLO</name>
<comment type="caution">
    <text evidence="2">The sequence shown here is derived from an EMBL/GenBank/DDBJ whole genome shotgun (WGS) entry which is preliminary data.</text>
</comment>
<evidence type="ECO:0000313" key="2">
    <source>
        <dbReference type="EMBL" id="GHP12127.1"/>
    </source>
</evidence>
<organism evidence="2 3">
    <name type="scientific">Pycnococcus provasolii</name>
    <dbReference type="NCBI Taxonomy" id="41880"/>
    <lineage>
        <taxon>Eukaryota</taxon>
        <taxon>Viridiplantae</taxon>
        <taxon>Chlorophyta</taxon>
        <taxon>Pseudoscourfieldiophyceae</taxon>
        <taxon>Pseudoscourfieldiales</taxon>
        <taxon>Pycnococcaceae</taxon>
        <taxon>Pycnococcus</taxon>
    </lineage>
</organism>
<evidence type="ECO:0000256" key="1">
    <source>
        <dbReference type="SAM" id="Phobius"/>
    </source>
</evidence>